<dbReference type="GO" id="GO:0006865">
    <property type="term" value="P:amino acid transport"/>
    <property type="evidence" value="ECO:0007669"/>
    <property type="project" value="UniProtKB-KW"/>
</dbReference>
<evidence type="ECO:0000256" key="4">
    <source>
        <dbReference type="ARBA" id="ARBA00022970"/>
    </source>
</evidence>
<evidence type="ECO:0000256" key="3">
    <source>
        <dbReference type="ARBA" id="ARBA00022729"/>
    </source>
</evidence>
<keyword evidence="2" id="KW-0813">Transport</keyword>
<dbReference type="InterPro" id="IPR000709">
    <property type="entry name" value="Leu_Ile_Val-bd"/>
</dbReference>
<evidence type="ECO:0000259" key="6">
    <source>
        <dbReference type="Pfam" id="PF13458"/>
    </source>
</evidence>
<gene>
    <name evidence="7" type="ORF">DFR48_101158</name>
</gene>
<name>A0A6I7HTC6_9HYPH</name>
<reference evidence="7 8" key="1">
    <citation type="submission" date="2018-07" db="EMBL/GenBank/DDBJ databases">
        <title>Genomic Encyclopedia of Type Strains, Phase IV (KMG-IV): sequencing the most valuable type-strain genomes for metagenomic binning, comparative biology and taxonomic classification.</title>
        <authorList>
            <person name="Goeker M."/>
        </authorList>
    </citation>
    <scope>NUCLEOTIDE SEQUENCE [LARGE SCALE GENOMIC DNA]</scope>
    <source>
        <strain evidence="7 8">DSM 25528</strain>
    </source>
</reference>
<dbReference type="InterPro" id="IPR028082">
    <property type="entry name" value="Peripla_BP_I"/>
</dbReference>
<dbReference type="EMBL" id="QPIX01000001">
    <property type="protein sequence ID" value="RCW28149.1"/>
    <property type="molecule type" value="Genomic_DNA"/>
</dbReference>
<dbReference type="PANTHER" id="PTHR47151:SF2">
    <property type="entry name" value="AMINO ACID BINDING PROTEIN"/>
    <property type="match status" value="1"/>
</dbReference>
<protein>
    <submittedName>
        <fullName evidence="7">Amino acid/amide ABC transporter substrate-binding protein (HAAT family)</fullName>
    </submittedName>
</protein>
<comment type="caution">
    <text evidence="7">The sequence shown here is derived from an EMBL/GenBank/DDBJ whole genome shotgun (WGS) entry which is preliminary data.</text>
</comment>
<proteinExistence type="inferred from homology"/>
<feature type="domain" description="Leucine-binding protein" evidence="6">
    <location>
        <begin position="82"/>
        <end position="419"/>
    </location>
</feature>
<dbReference type="PANTHER" id="PTHR47151">
    <property type="entry name" value="LEU/ILE/VAL-BINDING ABC TRANSPORTER SUBUNIT"/>
    <property type="match status" value="1"/>
</dbReference>
<dbReference type="SUPFAM" id="SSF53822">
    <property type="entry name" value="Periplasmic binding protein-like I"/>
    <property type="match status" value="1"/>
</dbReference>
<evidence type="ECO:0000313" key="8">
    <source>
        <dbReference type="Proteomes" id="UP000252582"/>
    </source>
</evidence>
<dbReference type="Gene3D" id="3.40.50.2300">
    <property type="match status" value="2"/>
</dbReference>
<dbReference type="InterPro" id="IPR028081">
    <property type="entry name" value="Leu-bd"/>
</dbReference>
<keyword evidence="8" id="KW-1185">Reference proteome</keyword>
<sequence length="425" mass="44108">MHICTQSTLPFIAFHAIVASATSIAMNEAPTRRLLNRGLPETNGAEPGPKGPSKETKMNLKLLTGTALVASLAFVQAAHAEIVLGLIAPLTGPVAAYGEQVKNGAETAIKEINKNGGILGEQVVLKVADDAGEPKQGVSAANQLVGEGVRFVVGPVTSGVAIPASDVLAENGVLMVTPTATAPDLTNRGLTNILRTCGRDDQQAEVAAKYVLDAFKDKRVAILNDKGQYGKGLADAFKKTLNEGGITEVFNDALTPGEKDFSALTTRLKAEKVDVVYFGGYHPEAGLLVRQMRDLNMDATLIGGDGLSNTEFWTIGTEAAAGTVFTNASDALKNPDSKAAADALAAANIPAEAFTLNAYAAVEVLKAGIEKVGSAEDAEAVATALKSGEPIATAIGKVTYGETGDLTSQAFSLYKWEDGKIVPAE</sequence>
<evidence type="ECO:0000256" key="2">
    <source>
        <dbReference type="ARBA" id="ARBA00022448"/>
    </source>
</evidence>
<evidence type="ECO:0000313" key="7">
    <source>
        <dbReference type="EMBL" id="RCW28149.1"/>
    </source>
</evidence>
<dbReference type="PRINTS" id="PR00337">
    <property type="entry name" value="LEUILEVALBP"/>
</dbReference>
<dbReference type="CDD" id="cd06342">
    <property type="entry name" value="PBP1_ABC_LIVBP-like"/>
    <property type="match status" value="1"/>
</dbReference>
<accession>A0A6I7HTC6</accession>
<dbReference type="AlphaFoldDB" id="A0A6I7HTC6"/>
<organism evidence="7 8">
    <name type="scientific">Ciceribacter lividus</name>
    <dbReference type="NCBI Taxonomy" id="1197950"/>
    <lineage>
        <taxon>Bacteria</taxon>
        <taxon>Pseudomonadati</taxon>
        <taxon>Pseudomonadota</taxon>
        <taxon>Alphaproteobacteria</taxon>
        <taxon>Hyphomicrobiales</taxon>
        <taxon>Rhizobiaceae</taxon>
        <taxon>Ciceribacter</taxon>
    </lineage>
</organism>
<keyword evidence="3" id="KW-0732">Signal</keyword>
<keyword evidence="4" id="KW-0029">Amino-acid transport</keyword>
<evidence type="ECO:0000256" key="1">
    <source>
        <dbReference type="ARBA" id="ARBA00010062"/>
    </source>
</evidence>
<evidence type="ECO:0000256" key="5">
    <source>
        <dbReference type="SAM" id="MobiDB-lite"/>
    </source>
</evidence>
<feature type="region of interest" description="Disordered" evidence="5">
    <location>
        <begin position="35"/>
        <end position="56"/>
    </location>
</feature>
<dbReference type="Proteomes" id="UP000252582">
    <property type="component" value="Unassembled WGS sequence"/>
</dbReference>
<comment type="similarity">
    <text evidence="1">Belongs to the leucine-binding protein family.</text>
</comment>
<dbReference type="Pfam" id="PF13458">
    <property type="entry name" value="Peripla_BP_6"/>
    <property type="match status" value="1"/>
</dbReference>